<accession>A0A1H8RLG1</accession>
<feature type="signal peptide" evidence="1">
    <location>
        <begin position="1"/>
        <end position="22"/>
    </location>
</feature>
<proteinExistence type="predicted"/>
<evidence type="ECO:0008006" key="4">
    <source>
        <dbReference type="Google" id="ProtNLM"/>
    </source>
</evidence>
<dbReference type="AlphaFoldDB" id="A0A1H8RLG1"/>
<evidence type="ECO:0000313" key="2">
    <source>
        <dbReference type="EMBL" id="SEO67399.1"/>
    </source>
</evidence>
<dbReference type="Pfam" id="PF11231">
    <property type="entry name" value="DUF3034"/>
    <property type="match status" value="1"/>
</dbReference>
<dbReference type="STRING" id="406100.SAMN04488052_102113"/>
<dbReference type="OrthoDB" id="9126735at2"/>
<gene>
    <name evidence="2" type="ORF">SAMN04488052_102113</name>
</gene>
<keyword evidence="3" id="KW-1185">Reference proteome</keyword>
<dbReference type="InterPro" id="IPR021393">
    <property type="entry name" value="DUF3034"/>
</dbReference>
<reference evidence="2 3" key="1">
    <citation type="submission" date="2016-10" db="EMBL/GenBank/DDBJ databases">
        <authorList>
            <person name="de Groot N.N."/>
        </authorList>
    </citation>
    <scope>NUCLEOTIDE SEQUENCE [LARGE SCALE GENOMIC DNA]</scope>
    <source>
        <strain evidence="2 3">CGMCC 1.6291</strain>
    </source>
</reference>
<evidence type="ECO:0000256" key="1">
    <source>
        <dbReference type="SAM" id="SignalP"/>
    </source>
</evidence>
<evidence type="ECO:0000313" key="3">
    <source>
        <dbReference type="Proteomes" id="UP000199657"/>
    </source>
</evidence>
<organism evidence="2 3">
    <name type="scientific">Aquisalimonas asiatica</name>
    <dbReference type="NCBI Taxonomy" id="406100"/>
    <lineage>
        <taxon>Bacteria</taxon>
        <taxon>Pseudomonadati</taxon>
        <taxon>Pseudomonadota</taxon>
        <taxon>Gammaproteobacteria</taxon>
        <taxon>Chromatiales</taxon>
        <taxon>Ectothiorhodospiraceae</taxon>
        <taxon>Aquisalimonas</taxon>
    </lineage>
</organism>
<feature type="chain" id="PRO_5011451832" description="MetA-pathway of phenol degradation" evidence="1">
    <location>
        <begin position="23"/>
        <end position="275"/>
    </location>
</feature>
<dbReference type="EMBL" id="FOEG01000002">
    <property type="protein sequence ID" value="SEO67399.1"/>
    <property type="molecule type" value="Genomic_DNA"/>
</dbReference>
<name>A0A1H8RLG1_9GAMM</name>
<protein>
    <recommendedName>
        <fullName evidence="4">MetA-pathway of phenol degradation</fullName>
    </recommendedName>
</protein>
<dbReference type="Proteomes" id="UP000199657">
    <property type="component" value="Unassembled WGS sequence"/>
</dbReference>
<dbReference type="RefSeq" id="WP_091640621.1">
    <property type="nucleotide sequence ID" value="NZ_FOEG01000002.1"/>
</dbReference>
<keyword evidence="1" id="KW-0732">Signal</keyword>
<sequence length="275" mass="29192">MRRPYLASLLLTALLLPGATYGAPFAAGLPGQIEGAAGGILTPGPQLAGTGDPVSGNVAITHARLTDVQFTAIGASLTLDDRLELSAAQPNLGAGSSDDVRQNVFAARLRLAGSASAPLRPAASLGVTHRRQRDFGLEERIGMAPERRNDWDATLSTGGGYRFGPAQAVLLHATARYTRANSGGLFGFGNAENDQHRVQLEGAIHTSLTRRLSLSGEYREHRHQPAADPGDPWWSAYAGYGINDEVHLALGWQDLGRLGGKPRQNGPFIALRGRY</sequence>